<dbReference type="EMBL" id="CP028519">
    <property type="protein sequence ID" value="AVY94046.1"/>
    <property type="molecule type" value="Genomic_DNA"/>
</dbReference>
<dbReference type="OrthoDB" id="480426at2"/>
<keyword evidence="3" id="KW-1185">Reference proteome</keyword>
<evidence type="ECO:0000259" key="1">
    <source>
        <dbReference type="Pfam" id="PF13946"/>
    </source>
</evidence>
<dbReference type="Pfam" id="PF13946">
    <property type="entry name" value="DUF4214"/>
    <property type="match status" value="1"/>
</dbReference>
<dbReference type="Proteomes" id="UP000244173">
    <property type="component" value="Chromosome"/>
</dbReference>
<evidence type="ECO:0000313" key="3">
    <source>
        <dbReference type="Proteomes" id="UP000244173"/>
    </source>
</evidence>
<dbReference type="KEGG" id="maer:DAI18_08300"/>
<dbReference type="RefSeq" id="WP_107889125.1">
    <property type="nucleotide sequence ID" value="NZ_CP028519.1"/>
</dbReference>
<protein>
    <recommendedName>
        <fullName evidence="1">DUF4214 domain-containing protein</fullName>
    </recommendedName>
</protein>
<reference evidence="2 3" key="1">
    <citation type="submission" date="2018-04" db="EMBL/GenBank/DDBJ databases">
        <title>Denitrifier Microvirgula.</title>
        <authorList>
            <person name="Anderson E."/>
            <person name="Jang J."/>
            <person name="Ishii S."/>
        </authorList>
    </citation>
    <scope>NUCLEOTIDE SEQUENCE [LARGE SCALE GENOMIC DNA]</scope>
    <source>
        <strain evidence="2 3">BE2.4</strain>
    </source>
</reference>
<dbReference type="PRINTS" id="PR00313">
    <property type="entry name" value="CABNDNGRPT"/>
</dbReference>
<organism evidence="2 3">
    <name type="scientific">Microvirgula aerodenitrificans</name>
    <dbReference type="NCBI Taxonomy" id="57480"/>
    <lineage>
        <taxon>Bacteria</taxon>
        <taxon>Pseudomonadati</taxon>
        <taxon>Pseudomonadota</taxon>
        <taxon>Betaproteobacteria</taxon>
        <taxon>Neisseriales</taxon>
        <taxon>Aquaspirillaceae</taxon>
        <taxon>Microvirgula</taxon>
    </lineage>
</organism>
<dbReference type="InterPro" id="IPR025282">
    <property type="entry name" value="DUF4214"/>
</dbReference>
<dbReference type="AlphaFoldDB" id="A0A2S0P9K9"/>
<proteinExistence type="predicted"/>
<dbReference type="Gene3D" id="2.160.20.160">
    <property type="match status" value="1"/>
</dbReference>
<name>A0A2S0P9K9_9NEIS</name>
<feature type="domain" description="DUF4214" evidence="1">
    <location>
        <begin position="68"/>
        <end position="112"/>
    </location>
</feature>
<dbReference type="SUPFAM" id="SSF51120">
    <property type="entry name" value="beta-Roll"/>
    <property type="match status" value="1"/>
</dbReference>
<dbReference type="InterPro" id="IPR011049">
    <property type="entry name" value="Serralysin-like_metalloprot_C"/>
</dbReference>
<sequence length="616" mass="60728">MAATATQIHQLYVAYFGRAADLTGLEYWTKSGASVEDIASAFGNSAQPETAGTYDIVKYPATIQYADKREAFIDQVYTNLFGRDADAAGKAYWSNELAAGKVSVSQFLLAVVNGAQGDDAAIIANKAAVSAGVTDQLKSAGTVLSYATDAAGKPLFAQHLADYLTGVDANPLSVENKLLVIENDAAGKSGAFADTAAVVVAGSASINGTDAADTFSWNGAAVVDTKAVFDGKGGNDTLILTGAAATANAAAAAQFKSFETLSLEGTTSNTVNLGDFTNSAISTVKVAANDSTATISNIGNGVTIDLAANKLDAAGTADADVGTLTLTAKDGVSSVVVNLNGGDVGAIDVAGAASPLLSLVNNAAASHITSVADVASISGAQDLKIDAFSAATLNASKFTGNLDVAASAVVSLTSGSGNDKLAVTFAAAGSSEVAKLSAGAGDDVVTLNGVGANRVATVDLGAGNDKITVADAVLTTATSTVKLLGGAGNDTFEFGTAAKGSNVTIGDFASGDKLVLDGVTGAKALAAADLAAGTVGGTAPANLADAVAAALKFVADANTAHAGTYAEGSAVTFQFGGDTHVLRDADATASSGFVAGDLLHITLTGNVDLAGAIQAF</sequence>
<accession>A0A2S0P9K9</accession>
<evidence type="ECO:0000313" key="2">
    <source>
        <dbReference type="EMBL" id="AVY94046.1"/>
    </source>
</evidence>
<gene>
    <name evidence="2" type="ORF">DAI18_08300</name>
</gene>